<accession>A0A087HF19</accession>
<dbReference type="PANTHER" id="PTHR31286:SF55">
    <property type="entry name" value="DUF4283 DOMAIN-CONTAINING PROTEIN"/>
    <property type="match status" value="1"/>
</dbReference>
<evidence type="ECO:0000259" key="2">
    <source>
        <dbReference type="Pfam" id="PF14111"/>
    </source>
</evidence>
<feature type="compositionally biased region" description="Polar residues" evidence="1">
    <location>
        <begin position="398"/>
        <end position="407"/>
    </location>
</feature>
<dbReference type="Proteomes" id="UP000029120">
    <property type="component" value="Chromosome 2"/>
</dbReference>
<dbReference type="AlphaFoldDB" id="A0A087HF19"/>
<evidence type="ECO:0000256" key="1">
    <source>
        <dbReference type="SAM" id="MobiDB-lite"/>
    </source>
</evidence>
<protein>
    <recommendedName>
        <fullName evidence="2">DUF4283 domain-containing protein</fullName>
    </recommendedName>
</protein>
<proteinExistence type="predicted"/>
<dbReference type="InterPro" id="IPR025558">
    <property type="entry name" value="DUF4283"/>
</dbReference>
<evidence type="ECO:0000313" key="4">
    <source>
        <dbReference type="Proteomes" id="UP000029120"/>
    </source>
</evidence>
<dbReference type="InterPro" id="IPR040256">
    <property type="entry name" value="At4g02000-like"/>
</dbReference>
<dbReference type="PANTHER" id="PTHR31286">
    <property type="entry name" value="GLYCINE-RICH CELL WALL STRUCTURAL PROTEIN 1.8-LIKE"/>
    <property type="match status" value="1"/>
</dbReference>
<keyword evidence="4" id="KW-1185">Reference proteome</keyword>
<sequence length="501" mass="54899">MSSNTDDVLDVTVDGFENSQRRNGLVVMHFNGQEKGKSGPLIIPTKLSPIPKPAKTILKKPQFPDPKPSLLVDPLVVAPLQVVTLDLAPVLVVETAAAAQPISSPAQPQELLSEAPPLTWCQRFKLGSKVLSKCGTPYTLDSGELCVTLPNKVIEDSKPLWKDFVIGQFYRKAPSFGKVQAVVNLLWSKWHKDVSVTKLDSENAFLFKIPNNASRDRVLREGIWNIDGSTMFVAPWSPGTKPEIPALRTAPVWLELRKVPYEFYNPPALTRIASLVGHPIHLHPETLAMTNFEVAKIFIEIDLQKPVPEAVCARYESGETVKVDVLCPRLPPICKLCSEAGHPSKRCPLAPPHCNRCNLANHDEAICPLNNKKYVVREPEPKQGGKQKKTPKAKSGSEDSTLSTSPVTEAKPNPEAPGKVTGNALEVSPGAVTTRPKPKPNLAPVEELQADIEGEKHFDENHDETSVDLGDIVFTEVIYNKKKKSNKRSKKGVEGSSLPGN</sequence>
<reference evidence="4" key="1">
    <citation type="journal article" date="2015" name="Nat. Plants">
        <title>Genome expansion of Arabis alpina linked with retrotransposition and reduced symmetric DNA methylation.</title>
        <authorList>
            <person name="Willing E.M."/>
            <person name="Rawat V."/>
            <person name="Mandakova T."/>
            <person name="Maumus F."/>
            <person name="James G.V."/>
            <person name="Nordstroem K.J."/>
            <person name="Becker C."/>
            <person name="Warthmann N."/>
            <person name="Chica C."/>
            <person name="Szarzynska B."/>
            <person name="Zytnicki M."/>
            <person name="Albani M.C."/>
            <person name="Kiefer C."/>
            <person name="Bergonzi S."/>
            <person name="Castaings L."/>
            <person name="Mateos J.L."/>
            <person name="Berns M.C."/>
            <person name="Bujdoso N."/>
            <person name="Piofczyk T."/>
            <person name="de Lorenzo L."/>
            <person name="Barrero-Sicilia C."/>
            <person name="Mateos I."/>
            <person name="Piednoel M."/>
            <person name="Hagmann J."/>
            <person name="Chen-Min-Tao R."/>
            <person name="Iglesias-Fernandez R."/>
            <person name="Schuster S.C."/>
            <person name="Alonso-Blanco C."/>
            <person name="Roudier F."/>
            <person name="Carbonero P."/>
            <person name="Paz-Ares J."/>
            <person name="Davis S.J."/>
            <person name="Pecinka A."/>
            <person name="Quesneville H."/>
            <person name="Colot V."/>
            <person name="Lysak M.A."/>
            <person name="Weigel D."/>
            <person name="Coupland G."/>
            <person name="Schneeberger K."/>
        </authorList>
    </citation>
    <scope>NUCLEOTIDE SEQUENCE [LARGE SCALE GENOMIC DNA]</scope>
    <source>
        <strain evidence="4">cv. Pajares</strain>
    </source>
</reference>
<dbReference type="OrthoDB" id="1939300at2759"/>
<dbReference type="Gramene" id="KFK40721">
    <property type="protein sequence ID" value="KFK40721"/>
    <property type="gene ID" value="AALP_AA2G032300"/>
</dbReference>
<feature type="compositionally biased region" description="Basic residues" evidence="1">
    <location>
        <begin position="480"/>
        <end position="490"/>
    </location>
</feature>
<dbReference type="EMBL" id="CM002870">
    <property type="protein sequence ID" value="KFK40721.1"/>
    <property type="molecule type" value="Genomic_DNA"/>
</dbReference>
<feature type="region of interest" description="Disordered" evidence="1">
    <location>
        <begin position="479"/>
        <end position="501"/>
    </location>
</feature>
<feature type="region of interest" description="Disordered" evidence="1">
    <location>
        <begin position="377"/>
        <end position="466"/>
    </location>
</feature>
<gene>
    <name evidence="3" type="ordered locus">AALP_Aa2g032300</name>
</gene>
<feature type="domain" description="DUF4283" evidence="2">
    <location>
        <begin position="160"/>
        <end position="243"/>
    </location>
</feature>
<name>A0A087HF19_ARAAL</name>
<dbReference type="Pfam" id="PF14111">
    <property type="entry name" value="DUF4283"/>
    <property type="match status" value="1"/>
</dbReference>
<evidence type="ECO:0000313" key="3">
    <source>
        <dbReference type="EMBL" id="KFK40721.1"/>
    </source>
</evidence>
<feature type="compositionally biased region" description="Basic and acidic residues" evidence="1">
    <location>
        <begin position="453"/>
        <end position="465"/>
    </location>
</feature>
<dbReference type="OMA" id="CARYESG"/>
<organism evidence="3 4">
    <name type="scientific">Arabis alpina</name>
    <name type="common">Alpine rock-cress</name>
    <dbReference type="NCBI Taxonomy" id="50452"/>
    <lineage>
        <taxon>Eukaryota</taxon>
        <taxon>Viridiplantae</taxon>
        <taxon>Streptophyta</taxon>
        <taxon>Embryophyta</taxon>
        <taxon>Tracheophyta</taxon>
        <taxon>Spermatophyta</taxon>
        <taxon>Magnoliopsida</taxon>
        <taxon>eudicotyledons</taxon>
        <taxon>Gunneridae</taxon>
        <taxon>Pentapetalae</taxon>
        <taxon>rosids</taxon>
        <taxon>malvids</taxon>
        <taxon>Brassicales</taxon>
        <taxon>Brassicaceae</taxon>
        <taxon>Arabideae</taxon>
        <taxon>Arabis</taxon>
    </lineage>
</organism>
<dbReference type="eggNOG" id="KOG1075">
    <property type="taxonomic scope" value="Eukaryota"/>
</dbReference>